<keyword evidence="1" id="KW-0472">Membrane</keyword>
<dbReference type="Pfam" id="PF00581">
    <property type="entry name" value="Rhodanese"/>
    <property type="match status" value="1"/>
</dbReference>
<dbReference type="Proteomes" id="UP001216057">
    <property type="component" value="Unassembled WGS sequence"/>
</dbReference>
<dbReference type="SMART" id="SM00450">
    <property type="entry name" value="RHOD"/>
    <property type="match status" value="1"/>
</dbReference>
<accession>A0ABT6ESF6</accession>
<comment type="caution">
    <text evidence="3">The sequence shown here is derived from an EMBL/GenBank/DDBJ whole genome shotgun (WGS) entry which is preliminary data.</text>
</comment>
<protein>
    <submittedName>
        <fullName evidence="3">Rhodanese-like domain-containing protein</fullName>
    </submittedName>
</protein>
<dbReference type="CDD" id="cd00158">
    <property type="entry name" value="RHOD"/>
    <property type="match status" value="1"/>
</dbReference>
<name>A0ABT6ESF6_9PAST</name>
<keyword evidence="1" id="KW-1133">Transmembrane helix</keyword>
<dbReference type="InterPro" id="IPR050229">
    <property type="entry name" value="GlpE_sulfurtransferase"/>
</dbReference>
<dbReference type="GeneID" id="93226614"/>
<dbReference type="PROSITE" id="PS50206">
    <property type="entry name" value="RHODANESE_3"/>
    <property type="match status" value="1"/>
</dbReference>
<dbReference type="EMBL" id="JARQTX010000009">
    <property type="protein sequence ID" value="MDG2946484.1"/>
    <property type="molecule type" value="Genomic_DNA"/>
</dbReference>
<keyword evidence="1" id="KW-0812">Transmembrane</keyword>
<feature type="domain" description="Rhodanese" evidence="2">
    <location>
        <begin position="54"/>
        <end position="145"/>
    </location>
</feature>
<evidence type="ECO:0000313" key="3">
    <source>
        <dbReference type="EMBL" id="MDG2946484.1"/>
    </source>
</evidence>
<keyword evidence="4" id="KW-1185">Reference proteome</keyword>
<organism evidence="3 4">
    <name type="scientific">Exercitatus varius</name>
    <dbReference type="NCBI Taxonomy" id="67857"/>
    <lineage>
        <taxon>Bacteria</taxon>
        <taxon>Pseudomonadati</taxon>
        <taxon>Pseudomonadota</taxon>
        <taxon>Gammaproteobacteria</taxon>
        <taxon>Pasteurellales</taxon>
        <taxon>Pasteurellaceae</taxon>
        <taxon>Exercitatus</taxon>
    </lineage>
</organism>
<sequence length="145" mass="16072">MEEFLTLATPFIKNHTLLVVAWVAIFIAFIYVNFKAFTSKVKLVSNAEAVALMNNQNAVVIDLRTIEEFKRGHIVNSQEFVPSDIKNHNLGKLEQHKDVPVILVCASGVTARASGEILAKQGFKHVYALQEGIAGWNAENLPLVK</sequence>
<dbReference type="Gene3D" id="3.40.250.10">
    <property type="entry name" value="Rhodanese-like domain"/>
    <property type="match status" value="1"/>
</dbReference>
<feature type="transmembrane region" description="Helical" evidence="1">
    <location>
        <begin position="15"/>
        <end position="34"/>
    </location>
</feature>
<dbReference type="RefSeq" id="WP_202936527.1">
    <property type="nucleotide sequence ID" value="NZ_JARQTO010000004.1"/>
</dbReference>
<dbReference type="PANTHER" id="PTHR43031:SF18">
    <property type="entry name" value="RHODANESE-RELATED SULFURTRANSFERASES"/>
    <property type="match status" value="1"/>
</dbReference>
<gene>
    <name evidence="3" type="ORF">P7M32_08605</name>
</gene>
<reference evidence="3 4" key="1">
    <citation type="submission" date="2023-03" db="EMBL/GenBank/DDBJ databases">
        <title>Classification of Bisgaard taxon 6 and taxon 10 as Exercitatus varius gen. nov., spec. nov.</title>
        <authorList>
            <person name="Christensen H."/>
        </authorList>
    </citation>
    <scope>NUCLEOTIDE SEQUENCE [LARGE SCALE GENOMIC DNA]</scope>
    <source>
        <strain evidence="3 4">23350_01</strain>
    </source>
</reference>
<dbReference type="SUPFAM" id="SSF52821">
    <property type="entry name" value="Rhodanese/Cell cycle control phosphatase"/>
    <property type="match status" value="1"/>
</dbReference>
<dbReference type="InterPro" id="IPR001763">
    <property type="entry name" value="Rhodanese-like_dom"/>
</dbReference>
<evidence type="ECO:0000256" key="1">
    <source>
        <dbReference type="SAM" id="Phobius"/>
    </source>
</evidence>
<dbReference type="PANTHER" id="PTHR43031">
    <property type="entry name" value="FAD-DEPENDENT OXIDOREDUCTASE"/>
    <property type="match status" value="1"/>
</dbReference>
<dbReference type="InterPro" id="IPR036873">
    <property type="entry name" value="Rhodanese-like_dom_sf"/>
</dbReference>
<evidence type="ECO:0000313" key="4">
    <source>
        <dbReference type="Proteomes" id="UP001216057"/>
    </source>
</evidence>
<evidence type="ECO:0000259" key="2">
    <source>
        <dbReference type="PROSITE" id="PS50206"/>
    </source>
</evidence>
<proteinExistence type="predicted"/>